<keyword evidence="4" id="KW-1185">Reference proteome</keyword>
<dbReference type="Pfam" id="PF07238">
    <property type="entry name" value="PilZ"/>
    <property type="match status" value="1"/>
</dbReference>
<evidence type="ECO:0000313" key="4">
    <source>
        <dbReference type="Proteomes" id="UP001300261"/>
    </source>
</evidence>
<dbReference type="Proteomes" id="UP001300261">
    <property type="component" value="Unassembled WGS sequence"/>
</dbReference>
<proteinExistence type="predicted"/>
<sequence length="165" mass="18727">MPDTKPVAEQRQTADDAAPAQRARRARVFKKGKMVFQDGLRSIPCLVRNISDGGALLEFEQAYMLPKEFDLHIDLEDYEVTCERRWEDGLRCGVAFVGEKRPTGKERVQVLQSSEEPLLNAPNERMEAPDAFLARIRPENAPHPSEPVRRTRPEGSGKPTFGKRR</sequence>
<feature type="region of interest" description="Disordered" evidence="1">
    <location>
        <begin position="1"/>
        <end position="22"/>
    </location>
</feature>
<reference evidence="3 4" key="1">
    <citation type="journal article" date="2016" name="Int. J. Syst. Evol. Microbiol.">
        <title>Labrenzia salina sp. nov., isolated from the rhizosphere of the halophyte Arthrocnemum macrostachyum.</title>
        <authorList>
            <person name="Camacho M."/>
            <person name="Redondo-Gomez S."/>
            <person name="Rodriguez-Llorente I."/>
            <person name="Rohde M."/>
            <person name="Sproer C."/>
            <person name="Schumann P."/>
            <person name="Klenk H.P."/>
            <person name="Montero-Calasanz M.D.C."/>
        </authorList>
    </citation>
    <scope>NUCLEOTIDE SEQUENCE [LARGE SCALE GENOMIC DNA]</scope>
    <source>
        <strain evidence="3 4">DSM 29163</strain>
    </source>
</reference>
<gene>
    <name evidence="3" type="ORF">ON753_14065</name>
</gene>
<name>A0ABT3R2R6_9HYPH</name>
<dbReference type="RefSeq" id="WP_265963260.1">
    <property type="nucleotide sequence ID" value="NZ_JAPEVI010000003.1"/>
</dbReference>
<evidence type="ECO:0000313" key="3">
    <source>
        <dbReference type="EMBL" id="MCX2723484.1"/>
    </source>
</evidence>
<organism evidence="3 4">
    <name type="scientific">Roseibium salinum</name>
    <dbReference type="NCBI Taxonomy" id="1604349"/>
    <lineage>
        <taxon>Bacteria</taxon>
        <taxon>Pseudomonadati</taxon>
        <taxon>Pseudomonadota</taxon>
        <taxon>Alphaproteobacteria</taxon>
        <taxon>Hyphomicrobiales</taxon>
        <taxon>Stappiaceae</taxon>
        <taxon>Roseibium</taxon>
    </lineage>
</organism>
<feature type="compositionally biased region" description="Basic and acidic residues" evidence="1">
    <location>
        <begin position="1"/>
        <end position="14"/>
    </location>
</feature>
<evidence type="ECO:0000259" key="2">
    <source>
        <dbReference type="Pfam" id="PF07238"/>
    </source>
</evidence>
<dbReference type="EMBL" id="JAPEVI010000003">
    <property type="protein sequence ID" value="MCX2723484.1"/>
    <property type="molecule type" value="Genomic_DNA"/>
</dbReference>
<feature type="domain" description="PilZ" evidence="2">
    <location>
        <begin position="21"/>
        <end position="98"/>
    </location>
</feature>
<feature type="compositionally biased region" description="Basic and acidic residues" evidence="1">
    <location>
        <begin position="136"/>
        <end position="155"/>
    </location>
</feature>
<accession>A0ABT3R2R6</accession>
<dbReference type="InterPro" id="IPR009875">
    <property type="entry name" value="PilZ_domain"/>
</dbReference>
<evidence type="ECO:0000256" key="1">
    <source>
        <dbReference type="SAM" id="MobiDB-lite"/>
    </source>
</evidence>
<protein>
    <submittedName>
        <fullName evidence="3">PilZ domain-containing protein</fullName>
    </submittedName>
</protein>
<feature type="region of interest" description="Disordered" evidence="1">
    <location>
        <begin position="129"/>
        <end position="165"/>
    </location>
</feature>
<dbReference type="SUPFAM" id="SSF141371">
    <property type="entry name" value="PilZ domain-like"/>
    <property type="match status" value="1"/>
</dbReference>
<comment type="caution">
    <text evidence="3">The sequence shown here is derived from an EMBL/GenBank/DDBJ whole genome shotgun (WGS) entry which is preliminary data.</text>
</comment>